<dbReference type="InterPro" id="IPR005843">
    <property type="entry name" value="A-D-PHexomutase_C"/>
</dbReference>
<dbReference type="PANTHER" id="PTHR45745:SF1">
    <property type="entry name" value="PHOSPHOGLUCOMUTASE 2B-RELATED"/>
    <property type="match status" value="1"/>
</dbReference>
<dbReference type="Proteomes" id="UP001169760">
    <property type="component" value="Unassembled WGS sequence"/>
</dbReference>
<gene>
    <name evidence="5" type="ORF">Q4521_22220</name>
</gene>
<comment type="caution">
    <text evidence="5">The sequence shown here is derived from an EMBL/GenBank/DDBJ whole genome shotgun (WGS) entry which is preliminary data.</text>
</comment>
<dbReference type="GO" id="GO:0008973">
    <property type="term" value="F:phosphopentomutase activity"/>
    <property type="evidence" value="ECO:0007669"/>
    <property type="project" value="TreeGrafter"/>
</dbReference>
<keyword evidence="3" id="KW-0413">Isomerase</keyword>
<dbReference type="SUPFAM" id="SSF55957">
    <property type="entry name" value="Phosphoglucomutase, C-terminal domain"/>
    <property type="match status" value="1"/>
</dbReference>
<name>A0AAW7XDD5_9GAMM</name>
<sequence>AAQIQQMLVEYRNNPMKEILGSKVAYDCDYESSIKKNIITGEETTMDIPKSNVLIYHTEDGTKVCVRPSGTEPKIKFYFGVK</sequence>
<feature type="non-terminal residue" evidence="5">
    <location>
        <position position="1"/>
    </location>
</feature>
<dbReference type="GO" id="GO:0046872">
    <property type="term" value="F:metal ion binding"/>
    <property type="evidence" value="ECO:0007669"/>
    <property type="project" value="UniProtKB-KW"/>
</dbReference>
<evidence type="ECO:0000313" key="6">
    <source>
        <dbReference type="Proteomes" id="UP001169760"/>
    </source>
</evidence>
<evidence type="ECO:0000256" key="2">
    <source>
        <dbReference type="ARBA" id="ARBA00022842"/>
    </source>
</evidence>
<feature type="non-terminal residue" evidence="5">
    <location>
        <position position="82"/>
    </location>
</feature>
<organism evidence="5 6">
    <name type="scientific">Saccharophagus degradans</name>
    <dbReference type="NCBI Taxonomy" id="86304"/>
    <lineage>
        <taxon>Bacteria</taxon>
        <taxon>Pseudomonadati</taxon>
        <taxon>Pseudomonadota</taxon>
        <taxon>Gammaproteobacteria</taxon>
        <taxon>Cellvibrionales</taxon>
        <taxon>Cellvibrionaceae</taxon>
        <taxon>Saccharophagus</taxon>
    </lineage>
</organism>
<feature type="domain" description="Alpha-D-phosphohexomutase C-terminal" evidence="4">
    <location>
        <begin position="50"/>
        <end position="80"/>
    </location>
</feature>
<dbReference type="InterPro" id="IPR036900">
    <property type="entry name" value="A-D-PHexomutase_C_sf"/>
</dbReference>
<protein>
    <submittedName>
        <fullName evidence="5">Phospho-sugar mutase</fullName>
    </submittedName>
</protein>
<accession>A0AAW7XDD5</accession>
<dbReference type="GO" id="GO:0006166">
    <property type="term" value="P:purine ribonucleoside salvage"/>
    <property type="evidence" value="ECO:0007669"/>
    <property type="project" value="TreeGrafter"/>
</dbReference>
<evidence type="ECO:0000313" key="5">
    <source>
        <dbReference type="EMBL" id="MDO6425210.1"/>
    </source>
</evidence>
<dbReference type="PANTHER" id="PTHR45745">
    <property type="entry name" value="PHOSPHOMANNOMUTASE 45A"/>
    <property type="match status" value="1"/>
</dbReference>
<dbReference type="AlphaFoldDB" id="A0AAW7XDD5"/>
<dbReference type="Pfam" id="PF00408">
    <property type="entry name" value="PGM_PMM_IV"/>
    <property type="match status" value="1"/>
</dbReference>
<reference evidence="5" key="1">
    <citation type="submission" date="2023-07" db="EMBL/GenBank/DDBJ databases">
        <title>Genome content predicts the carbon catabolic preferences of heterotrophic bacteria.</title>
        <authorList>
            <person name="Gralka M."/>
        </authorList>
    </citation>
    <scope>NUCLEOTIDE SEQUENCE</scope>
    <source>
        <strain evidence="5">I3M17_2</strain>
    </source>
</reference>
<dbReference type="Gene3D" id="3.30.310.50">
    <property type="entry name" value="Alpha-D-phosphohexomutase, C-terminal domain"/>
    <property type="match status" value="1"/>
</dbReference>
<dbReference type="EMBL" id="JAUOPB010000426">
    <property type="protein sequence ID" value="MDO6425210.1"/>
    <property type="molecule type" value="Genomic_DNA"/>
</dbReference>
<keyword evidence="2" id="KW-0460">Magnesium</keyword>
<keyword evidence="1" id="KW-0479">Metal-binding</keyword>
<evidence type="ECO:0000256" key="3">
    <source>
        <dbReference type="ARBA" id="ARBA00023235"/>
    </source>
</evidence>
<proteinExistence type="predicted"/>
<evidence type="ECO:0000259" key="4">
    <source>
        <dbReference type="Pfam" id="PF00408"/>
    </source>
</evidence>
<evidence type="ECO:0000256" key="1">
    <source>
        <dbReference type="ARBA" id="ARBA00022723"/>
    </source>
</evidence>